<evidence type="ECO:0000259" key="15">
    <source>
        <dbReference type="Pfam" id="PF13460"/>
    </source>
</evidence>
<dbReference type="KEGG" id="pdp:PDIP_64460"/>
<keyword evidence="9 13" id="KW-0326">Glycosidase</keyword>
<dbReference type="InterPro" id="IPR000743">
    <property type="entry name" value="Glyco_hydro_28"/>
</dbReference>
<keyword evidence="8" id="KW-1015">Disulfide bond</keyword>
<dbReference type="GO" id="GO:0071555">
    <property type="term" value="P:cell wall organization"/>
    <property type="evidence" value="ECO:0007669"/>
    <property type="project" value="UniProtKB-KW"/>
</dbReference>
<dbReference type="Pfam" id="PF00295">
    <property type="entry name" value="Glyco_hydro_28"/>
    <property type="match status" value="1"/>
</dbReference>
<evidence type="ECO:0000256" key="12">
    <source>
        <dbReference type="PROSITE-ProRule" id="PRU10052"/>
    </source>
</evidence>
<evidence type="ECO:0000256" key="1">
    <source>
        <dbReference type="ARBA" id="ARBA00004613"/>
    </source>
</evidence>
<dbReference type="GeneID" id="26234762"/>
<dbReference type="InterPro" id="IPR050434">
    <property type="entry name" value="Glycosyl_hydrlase_28"/>
</dbReference>
<dbReference type="Pfam" id="PF13460">
    <property type="entry name" value="NAD_binding_10"/>
    <property type="match status" value="1"/>
</dbReference>
<dbReference type="GO" id="GO:0045490">
    <property type="term" value="P:pectin catabolic process"/>
    <property type="evidence" value="ECO:0007669"/>
    <property type="project" value="TreeGrafter"/>
</dbReference>
<dbReference type="PANTHER" id="PTHR31884">
    <property type="entry name" value="POLYGALACTURONASE"/>
    <property type="match status" value="1"/>
</dbReference>
<evidence type="ECO:0000256" key="9">
    <source>
        <dbReference type="ARBA" id="ARBA00023295"/>
    </source>
</evidence>
<feature type="domain" description="NAD(P)-binding" evidence="15">
    <location>
        <begin position="432"/>
        <end position="645"/>
    </location>
</feature>
<dbReference type="SUPFAM" id="SSF51126">
    <property type="entry name" value="Pectin lyase-like"/>
    <property type="match status" value="1"/>
</dbReference>
<keyword evidence="10" id="KW-0961">Cell wall biogenesis/degradation</keyword>
<dbReference type="InterPro" id="IPR006626">
    <property type="entry name" value="PbH1"/>
</dbReference>
<evidence type="ECO:0000313" key="17">
    <source>
        <dbReference type="Proteomes" id="UP000009886"/>
    </source>
</evidence>
<protein>
    <recommendedName>
        <fullName evidence="3">endo-polygalacturonase</fullName>
        <ecNumber evidence="3">3.2.1.15</ecNumber>
    </recommendedName>
</protein>
<feature type="signal peptide" evidence="14">
    <location>
        <begin position="1"/>
        <end position="18"/>
    </location>
</feature>
<evidence type="ECO:0000256" key="14">
    <source>
        <dbReference type="SAM" id="SignalP"/>
    </source>
</evidence>
<dbReference type="GO" id="GO:0005576">
    <property type="term" value="C:extracellular region"/>
    <property type="evidence" value="ECO:0007669"/>
    <property type="project" value="UniProtKB-SubCell"/>
</dbReference>
<dbReference type="RefSeq" id="XP_014533672.2">
    <property type="nucleotide sequence ID" value="XM_014678186.2"/>
</dbReference>
<evidence type="ECO:0000256" key="4">
    <source>
        <dbReference type="ARBA" id="ARBA00022525"/>
    </source>
</evidence>
<evidence type="ECO:0000256" key="6">
    <source>
        <dbReference type="ARBA" id="ARBA00022737"/>
    </source>
</evidence>
<sequence length="697" mass="73896">MRTSFVTMLALGAAAVSAAPAAPVTDLVERGSSCTFTTAEAAKAGKGSCSTIVLDNIKVPAGETLDLTKLKSGTQVVFKGETSFGYKEWTGPLVSFSGSNIHVSGAAGHVINGGGPSWWDGKGTNGGKKKPKFFYAHHLDDSTISGLNVKNTPVQGFSILADRLTLDHITIDNSEGDAKGGHNTDAFDVGSSTFITISNANIKNQDDCLAINSGSNIKFVGGTCSGGHGISIGSVGLRDNNIVKDVTISDSTVINSDNGVRVKTIYQATGAVSGVTFSNIKLSNIAKYGIVIEQDYENGSPTGKPTNGVPISELTIENVTGTLKSSATEVYILCGNGSCKNWKWAGNSLSGAHQRLVQTTQVAMIRFLQQSPPVSTYNISSQLQINAKLTPLRDDATSFLPQSTLTNITPPSSHAHKVSFKSYPNMHVLLLGGHGKVALHLTPLLLNRAWSVTSVIRNPAHESEILALGQGLKGTLKVLLSSLEDVKSPSDAQKIIDTVTPDYVVWSAGAGGKGGPARTIAIDQEAAKHFITASFASPGVSKFLMVSYLGSRRKQPSWMPDDEWAGIVRTNTEVLPTYAQAKQEADEYMTALAAQRKHESGPARPFQAINLRPGLLTDKPATRKVELGITPKGRGSVTREDVAIVADLLLARADTEGWIDLVNGEEGVEEAVERVARENIDAVVGEDVEGMVKRFFP</sequence>
<comment type="catalytic activity">
    <reaction evidence="11">
        <text>(1,4-alpha-D-galacturonosyl)n+m + H2O = (1,4-alpha-D-galacturonosyl)n + (1,4-alpha-D-galacturonosyl)m.</text>
        <dbReference type="EC" id="3.2.1.15"/>
    </reaction>
</comment>
<name>K9FJE4_PEND1</name>
<dbReference type="AlphaFoldDB" id="K9FJE4"/>
<dbReference type="OrthoDB" id="1546079at2759"/>
<gene>
    <name evidence="16" type="ORF">PDIP_64460</name>
</gene>
<dbReference type="SMART" id="SM00710">
    <property type="entry name" value="PbH1"/>
    <property type="match status" value="5"/>
</dbReference>
<feature type="chain" id="PRO_5003930373" description="endo-polygalacturonase" evidence="14">
    <location>
        <begin position="19"/>
        <end position="697"/>
    </location>
</feature>
<evidence type="ECO:0000256" key="2">
    <source>
        <dbReference type="ARBA" id="ARBA00008834"/>
    </source>
</evidence>
<comment type="similarity">
    <text evidence="2 13">Belongs to the glycosyl hydrolase 28 family.</text>
</comment>
<evidence type="ECO:0000256" key="3">
    <source>
        <dbReference type="ARBA" id="ARBA00012736"/>
    </source>
</evidence>
<dbReference type="PANTHER" id="PTHR31884:SF13">
    <property type="entry name" value="ENDOPOLYGALACTURONASE B"/>
    <property type="match status" value="1"/>
</dbReference>
<keyword evidence="7 13" id="KW-0378">Hydrolase</keyword>
<dbReference type="VEuPathDB" id="FungiDB:PDIP_64460"/>
<evidence type="ECO:0000256" key="13">
    <source>
        <dbReference type="RuleBase" id="RU361169"/>
    </source>
</evidence>
<dbReference type="Gene3D" id="3.40.50.720">
    <property type="entry name" value="NAD(P)-binding Rossmann-like Domain"/>
    <property type="match status" value="1"/>
</dbReference>
<dbReference type="InterPro" id="IPR012334">
    <property type="entry name" value="Pectin_lyas_fold"/>
</dbReference>
<evidence type="ECO:0000256" key="11">
    <source>
        <dbReference type="ARBA" id="ARBA00034074"/>
    </source>
</evidence>
<evidence type="ECO:0000256" key="7">
    <source>
        <dbReference type="ARBA" id="ARBA00022801"/>
    </source>
</evidence>
<reference evidence="17" key="1">
    <citation type="journal article" date="2012" name="BMC Genomics">
        <title>Genome sequence of the necrotrophic fungus Penicillium digitatum, the main postharvest pathogen of citrus.</title>
        <authorList>
            <person name="Marcet-Houben M."/>
            <person name="Ballester A.-R."/>
            <person name="de la Fuente B."/>
            <person name="Harries E."/>
            <person name="Marcos J.F."/>
            <person name="Gonzalez-Candelas L."/>
            <person name="Gabaldon T."/>
        </authorList>
    </citation>
    <scope>NUCLEOTIDE SEQUENCE [LARGE SCALE GENOMIC DNA]</scope>
    <source>
        <strain evidence="17">Pd1 / CECT 20795</strain>
    </source>
</reference>
<dbReference type="SUPFAM" id="SSF51735">
    <property type="entry name" value="NAD(P)-binding Rossmann-fold domains"/>
    <property type="match status" value="1"/>
</dbReference>
<evidence type="ECO:0000256" key="8">
    <source>
        <dbReference type="ARBA" id="ARBA00023157"/>
    </source>
</evidence>
<dbReference type="EMBL" id="AKCU01000428">
    <property type="protein sequence ID" value="EKV09364.1"/>
    <property type="molecule type" value="Genomic_DNA"/>
</dbReference>
<dbReference type="InterPro" id="IPR036291">
    <property type="entry name" value="NAD(P)-bd_dom_sf"/>
</dbReference>
<dbReference type="FunFam" id="2.160.20.10:FF:000002">
    <property type="entry name" value="Endopolygalacturonase D"/>
    <property type="match status" value="1"/>
</dbReference>
<dbReference type="GO" id="GO:0004650">
    <property type="term" value="F:polygalacturonase activity"/>
    <property type="evidence" value="ECO:0007669"/>
    <property type="project" value="UniProtKB-EC"/>
</dbReference>
<evidence type="ECO:0000256" key="10">
    <source>
        <dbReference type="ARBA" id="ARBA00023316"/>
    </source>
</evidence>
<dbReference type="Gene3D" id="2.160.20.10">
    <property type="entry name" value="Single-stranded right-handed beta-helix, Pectin lyase-like"/>
    <property type="match status" value="1"/>
</dbReference>
<dbReference type="PROSITE" id="PS00502">
    <property type="entry name" value="POLYGALACTURONASE"/>
    <property type="match status" value="1"/>
</dbReference>
<evidence type="ECO:0000313" key="16">
    <source>
        <dbReference type="EMBL" id="EKV09364.1"/>
    </source>
</evidence>
<feature type="active site" evidence="12">
    <location>
        <position position="228"/>
    </location>
</feature>
<dbReference type="InterPro" id="IPR016040">
    <property type="entry name" value="NAD(P)-bd_dom"/>
</dbReference>
<proteinExistence type="inferred from homology"/>
<organism evidence="16 17">
    <name type="scientific">Penicillium digitatum (strain Pd1 / CECT 20795)</name>
    <name type="common">Green mold</name>
    <dbReference type="NCBI Taxonomy" id="1170230"/>
    <lineage>
        <taxon>Eukaryota</taxon>
        <taxon>Fungi</taxon>
        <taxon>Dikarya</taxon>
        <taxon>Ascomycota</taxon>
        <taxon>Pezizomycotina</taxon>
        <taxon>Eurotiomycetes</taxon>
        <taxon>Eurotiomycetidae</taxon>
        <taxon>Eurotiales</taxon>
        <taxon>Aspergillaceae</taxon>
        <taxon>Penicillium</taxon>
    </lineage>
</organism>
<dbReference type="InterPro" id="IPR011050">
    <property type="entry name" value="Pectin_lyase_fold/virulence"/>
</dbReference>
<dbReference type="HOGENOM" id="CLU_395393_0_0_1"/>
<dbReference type="Proteomes" id="UP000009886">
    <property type="component" value="Unassembled WGS sequence"/>
</dbReference>
<accession>K9FJE4</accession>
<dbReference type="EC" id="3.2.1.15" evidence="3"/>
<comment type="subcellular location">
    <subcellularLocation>
        <location evidence="1">Secreted</location>
    </subcellularLocation>
</comment>
<comment type="caution">
    <text evidence="16">The sequence shown here is derived from an EMBL/GenBank/DDBJ whole genome shotgun (WGS) entry which is preliminary data.</text>
</comment>
<keyword evidence="5 14" id="KW-0732">Signal</keyword>
<evidence type="ECO:0000256" key="5">
    <source>
        <dbReference type="ARBA" id="ARBA00022729"/>
    </source>
</evidence>
<keyword evidence="6" id="KW-0677">Repeat</keyword>
<keyword evidence="4" id="KW-0964">Secreted</keyword>